<evidence type="ECO:0000313" key="2">
    <source>
        <dbReference type="EMBL" id="MUV04859.1"/>
    </source>
</evidence>
<accession>A0A6N8HGI6</accession>
<reference evidence="2 3" key="1">
    <citation type="submission" date="2019-12" db="EMBL/GenBank/DDBJ databases">
        <authorList>
            <person name="Sun J.-Q."/>
        </authorList>
    </citation>
    <scope>NUCLEOTIDE SEQUENCE [LARGE SCALE GENOMIC DNA]</scope>
    <source>
        <strain evidence="2 3">JCM 17928</strain>
    </source>
</reference>
<evidence type="ECO:0000256" key="1">
    <source>
        <dbReference type="SAM" id="SignalP"/>
    </source>
</evidence>
<protein>
    <submittedName>
        <fullName evidence="2">Uncharacterized protein</fullName>
    </submittedName>
</protein>
<feature type="chain" id="PRO_5026823113" evidence="1">
    <location>
        <begin position="18"/>
        <end position="472"/>
    </location>
</feature>
<keyword evidence="3" id="KW-1185">Reference proteome</keyword>
<dbReference type="Proteomes" id="UP000433945">
    <property type="component" value="Unassembled WGS sequence"/>
</dbReference>
<dbReference type="RefSeq" id="WP_157484169.1">
    <property type="nucleotide sequence ID" value="NZ_WOWP01000054.1"/>
</dbReference>
<comment type="caution">
    <text evidence="2">The sequence shown here is derived from an EMBL/GenBank/DDBJ whole genome shotgun (WGS) entry which is preliminary data.</text>
</comment>
<keyword evidence="1" id="KW-0732">Signal</keyword>
<dbReference type="EMBL" id="WOWP01000054">
    <property type="protein sequence ID" value="MUV04859.1"/>
    <property type="molecule type" value="Genomic_DNA"/>
</dbReference>
<dbReference type="AlphaFoldDB" id="A0A6N8HGI6"/>
<feature type="signal peptide" evidence="1">
    <location>
        <begin position="1"/>
        <end position="17"/>
    </location>
</feature>
<dbReference type="OrthoDB" id="1184750at2"/>
<name>A0A6N8HGI6_9FLAO</name>
<organism evidence="2 3">
    <name type="scientific">Flavobacterium rakeshii</name>
    <dbReference type="NCBI Taxonomy" id="1038845"/>
    <lineage>
        <taxon>Bacteria</taxon>
        <taxon>Pseudomonadati</taxon>
        <taxon>Bacteroidota</taxon>
        <taxon>Flavobacteriia</taxon>
        <taxon>Flavobacteriales</taxon>
        <taxon>Flavobacteriaceae</taxon>
        <taxon>Flavobacterium</taxon>
    </lineage>
</organism>
<sequence length="472" mass="54308">MKKFYLFLLFISVSMFASDIHKFKLNDNQKLESTYSGTINQSTFHCAIIKNKDNGNYEIITYYLNELQQTVKLDNTSFSFEPSIIAHHKYGDTLTVISHKKDNLSVIRYNLKSKTANVETIEFDNVRNTLSLADKTILISYKHFRKDFSITEISNAGIHTIDISVNENLANRYAPNFFLEAPVAITSLEFIENGPATVSKCYYTGNHYIVTKDNKYSGKITAMIVDIKSGNVDFVNYMNKPHKQKNITSFLSNGILFTLAGTKDNLIFKTFDLFTGEEGVFMELSNELSSFLPEGITTEEYAKEAKRGLMKPTLTVNKAGSNYAIRIDIVDTQSYQYDNYWFHNWMWNQNNNELMYNTQQSMRSSVPKFGPNPVYYDSFITNYKEDSKYAFTFFLDKNLTILKETNLQTDYINPNKDKYLTPIFKNKSYKDIAPALTNTELRYICFDKKTGEIVIAGEKIENTTTTNEAKSK</sequence>
<gene>
    <name evidence="2" type="ORF">GN157_14170</name>
</gene>
<evidence type="ECO:0000313" key="3">
    <source>
        <dbReference type="Proteomes" id="UP000433945"/>
    </source>
</evidence>
<proteinExistence type="predicted"/>